<accession>A0A0C9XY11</accession>
<keyword evidence="3" id="KW-1185">Reference proteome</keyword>
<dbReference type="EMBL" id="KN833830">
    <property type="protein sequence ID" value="KIK17390.1"/>
    <property type="molecule type" value="Genomic_DNA"/>
</dbReference>
<proteinExistence type="predicted"/>
<dbReference type="Proteomes" id="UP000054018">
    <property type="component" value="Unassembled WGS sequence"/>
</dbReference>
<feature type="compositionally biased region" description="Polar residues" evidence="1">
    <location>
        <begin position="1"/>
        <end position="10"/>
    </location>
</feature>
<gene>
    <name evidence="2" type="ORF">PISMIDRAFT_15167</name>
</gene>
<sequence>MTILTGSFSSESRRDDPRSAGQGTLDGVMQNALDKASAGQTTIAIAHRLSTIMGANQISVMDESVILE</sequence>
<reference evidence="3" key="2">
    <citation type="submission" date="2015-01" db="EMBL/GenBank/DDBJ databases">
        <title>Evolutionary Origins and Diversification of the Mycorrhizal Mutualists.</title>
        <authorList>
            <consortium name="DOE Joint Genome Institute"/>
            <consortium name="Mycorrhizal Genomics Consortium"/>
            <person name="Kohler A."/>
            <person name="Kuo A."/>
            <person name="Nagy L.G."/>
            <person name="Floudas D."/>
            <person name="Copeland A."/>
            <person name="Barry K.W."/>
            <person name="Cichocki N."/>
            <person name="Veneault-Fourrey C."/>
            <person name="LaButti K."/>
            <person name="Lindquist E.A."/>
            <person name="Lipzen A."/>
            <person name="Lundell T."/>
            <person name="Morin E."/>
            <person name="Murat C."/>
            <person name="Riley R."/>
            <person name="Ohm R."/>
            <person name="Sun H."/>
            <person name="Tunlid A."/>
            <person name="Henrissat B."/>
            <person name="Grigoriev I.V."/>
            <person name="Hibbett D.S."/>
            <person name="Martin F."/>
        </authorList>
    </citation>
    <scope>NUCLEOTIDE SEQUENCE [LARGE SCALE GENOMIC DNA]</scope>
    <source>
        <strain evidence="3">441</strain>
    </source>
</reference>
<dbReference type="InterPro" id="IPR027417">
    <property type="entry name" value="P-loop_NTPase"/>
</dbReference>
<protein>
    <recommendedName>
        <fullName evidence="4">ABC transporter domain-containing protein</fullName>
    </recommendedName>
</protein>
<dbReference type="Gene3D" id="3.40.50.300">
    <property type="entry name" value="P-loop containing nucleotide triphosphate hydrolases"/>
    <property type="match status" value="1"/>
</dbReference>
<evidence type="ECO:0000256" key="1">
    <source>
        <dbReference type="SAM" id="MobiDB-lite"/>
    </source>
</evidence>
<evidence type="ECO:0000313" key="3">
    <source>
        <dbReference type="Proteomes" id="UP000054018"/>
    </source>
</evidence>
<dbReference type="AlphaFoldDB" id="A0A0C9XY11"/>
<dbReference type="SUPFAM" id="SSF52540">
    <property type="entry name" value="P-loop containing nucleoside triphosphate hydrolases"/>
    <property type="match status" value="1"/>
</dbReference>
<dbReference type="OrthoDB" id="6500128at2759"/>
<evidence type="ECO:0008006" key="4">
    <source>
        <dbReference type="Google" id="ProtNLM"/>
    </source>
</evidence>
<evidence type="ECO:0000313" key="2">
    <source>
        <dbReference type="EMBL" id="KIK17390.1"/>
    </source>
</evidence>
<name>A0A0C9XY11_9AGAM</name>
<reference evidence="2 3" key="1">
    <citation type="submission" date="2014-04" db="EMBL/GenBank/DDBJ databases">
        <authorList>
            <consortium name="DOE Joint Genome Institute"/>
            <person name="Kuo A."/>
            <person name="Kohler A."/>
            <person name="Costa M.D."/>
            <person name="Nagy L.G."/>
            <person name="Floudas D."/>
            <person name="Copeland A."/>
            <person name="Barry K.W."/>
            <person name="Cichocki N."/>
            <person name="Veneault-Fourrey C."/>
            <person name="LaButti K."/>
            <person name="Lindquist E.A."/>
            <person name="Lipzen A."/>
            <person name="Lundell T."/>
            <person name="Morin E."/>
            <person name="Murat C."/>
            <person name="Sun H."/>
            <person name="Tunlid A."/>
            <person name="Henrissat B."/>
            <person name="Grigoriev I.V."/>
            <person name="Hibbett D.S."/>
            <person name="Martin F."/>
            <person name="Nordberg H.P."/>
            <person name="Cantor M.N."/>
            <person name="Hua S.X."/>
        </authorList>
    </citation>
    <scope>NUCLEOTIDE SEQUENCE [LARGE SCALE GENOMIC DNA]</scope>
    <source>
        <strain evidence="2 3">441</strain>
    </source>
</reference>
<dbReference type="HOGENOM" id="CLU_2794876_0_0_1"/>
<organism evidence="2 3">
    <name type="scientific">Pisolithus microcarpus 441</name>
    <dbReference type="NCBI Taxonomy" id="765257"/>
    <lineage>
        <taxon>Eukaryota</taxon>
        <taxon>Fungi</taxon>
        <taxon>Dikarya</taxon>
        <taxon>Basidiomycota</taxon>
        <taxon>Agaricomycotina</taxon>
        <taxon>Agaricomycetes</taxon>
        <taxon>Agaricomycetidae</taxon>
        <taxon>Boletales</taxon>
        <taxon>Sclerodermatineae</taxon>
        <taxon>Pisolithaceae</taxon>
        <taxon>Pisolithus</taxon>
    </lineage>
</organism>
<feature type="region of interest" description="Disordered" evidence="1">
    <location>
        <begin position="1"/>
        <end position="25"/>
    </location>
</feature>
<dbReference type="STRING" id="765257.A0A0C9XY11"/>